<dbReference type="GO" id="GO:0071555">
    <property type="term" value="P:cell wall organization"/>
    <property type="evidence" value="ECO:0007669"/>
    <property type="project" value="InterPro"/>
</dbReference>
<evidence type="ECO:0000256" key="3">
    <source>
        <dbReference type="ARBA" id="ARBA00022729"/>
    </source>
</evidence>
<dbReference type="PRINTS" id="PR00969">
    <property type="entry name" value="CHAPERONPILI"/>
</dbReference>
<feature type="signal peptide" evidence="6">
    <location>
        <begin position="1"/>
        <end position="22"/>
    </location>
</feature>
<feature type="chain" id="PRO_5018199942" evidence="6">
    <location>
        <begin position="23"/>
        <end position="229"/>
    </location>
</feature>
<gene>
    <name evidence="9" type="primary">fimC_3</name>
    <name evidence="9" type="ORF">NCTC13098_06523</name>
</gene>
<dbReference type="InterPro" id="IPR016148">
    <property type="entry name" value="Pili_assmbl_chaperone_C"/>
</dbReference>
<evidence type="ECO:0000259" key="8">
    <source>
        <dbReference type="Pfam" id="PF02753"/>
    </source>
</evidence>
<organism evidence="9 10">
    <name type="scientific">Raoultella terrigena</name>
    <name type="common">Klebsiella terrigena</name>
    <dbReference type="NCBI Taxonomy" id="577"/>
    <lineage>
        <taxon>Bacteria</taxon>
        <taxon>Pseudomonadati</taxon>
        <taxon>Pseudomonadota</taxon>
        <taxon>Gammaproteobacteria</taxon>
        <taxon>Enterobacterales</taxon>
        <taxon>Enterobacteriaceae</taxon>
        <taxon>Klebsiella/Raoultella group</taxon>
        <taxon>Raoultella</taxon>
    </lineage>
</organism>
<dbReference type="GO" id="GO:0030288">
    <property type="term" value="C:outer membrane-bounded periplasmic space"/>
    <property type="evidence" value="ECO:0007669"/>
    <property type="project" value="InterPro"/>
</dbReference>
<dbReference type="InterPro" id="IPR036316">
    <property type="entry name" value="Pili_assmbl_chap_C_dom_sf"/>
</dbReference>
<reference evidence="9 10" key="1">
    <citation type="submission" date="2018-12" db="EMBL/GenBank/DDBJ databases">
        <authorList>
            <consortium name="Pathogen Informatics"/>
        </authorList>
    </citation>
    <scope>NUCLEOTIDE SEQUENCE [LARGE SCALE GENOMIC DNA]</scope>
    <source>
        <strain evidence="9 10">NCTC13098</strain>
    </source>
</reference>
<dbReference type="EMBL" id="LR131271">
    <property type="protein sequence ID" value="VDR30090.1"/>
    <property type="molecule type" value="Genomic_DNA"/>
</dbReference>
<dbReference type="PANTHER" id="PTHR30251">
    <property type="entry name" value="PILUS ASSEMBLY CHAPERONE"/>
    <property type="match status" value="1"/>
</dbReference>
<dbReference type="InterPro" id="IPR001829">
    <property type="entry name" value="Pili_assmbl_chaperone_bac"/>
</dbReference>
<feature type="domain" description="Pili assembly chaperone N-terminal" evidence="7">
    <location>
        <begin position="23"/>
        <end position="140"/>
    </location>
</feature>
<evidence type="ECO:0000256" key="4">
    <source>
        <dbReference type="ARBA" id="ARBA00022764"/>
    </source>
</evidence>
<proteinExistence type="inferred from homology"/>
<evidence type="ECO:0000256" key="5">
    <source>
        <dbReference type="ARBA" id="ARBA00023186"/>
    </source>
</evidence>
<keyword evidence="5" id="KW-0143">Chaperone</keyword>
<evidence type="ECO:0000313" key="10">
    <source>
        <dbReference type="Proteomes" id="UP000274346"/>
    </source>
</evidence>
<evidence type="ECO:0000256" key="1">
    <source>
        <dbReference type="ARBA" id="ARBA00004418"/>
    </source>
</evidence>
<name>A0A3P8M3E9_RAOTE</name>
<dbReference type="KEGG" id="rtg:NCTC13098_06523"/>
<dbReference type="InterPro" id="IPR013783">
    <property type="entry name" value="Ig-like_fold"/>
</dbReference>
<dbReference type="InterPro" id="IPR050643">
    <property type="entry name" value="Periplasmic_pilus_chap"/>
</dbReference>
<evidence type="ECO:0000256" key="6">
    <source>
        <dbReference type="SAM" id="SignalP"/>
    </source>
</evidence>
<dbReference type="SUPFAM" id="SSF49354">
    <property type="entry name" value="PapD-like"/>
    <property type="match status" value="1"/>
</dbReference>
<evidence type="ECO:0000259" key="7">
    <source>
        <dbReference type="Pfam" id="PF00345"/>
    </source>
</evidence>
<feature type="domain" description="Pili assembly chaperone C-terminal" evidence="8">
    <location>
        <begin position="163"/>
        <end position="220"/>
    </location>
</feature>
<comment type="subcellular location">
    <subcellularLocation>
        <location evidence="1">Periplasm</location>
    </subcellularLocation>
</comment>
<dbReference type="PANTHER" id="PTHR30251:SF2">
    <property type="entry name" value="FIMBRIAL CHAPERONE YADV-RELATED"/>
    <property type="match status" value="1"/>
</dbReference>
<evidence type="ECO:0000313" key="9">
    <source>
        <dbReference type="EMBL" id="VDR30090.1"/>
    </source>
</evidence>
<comment type="similarity">
    <text evidence="2">Belongs to the periplasmic pilus chaperone family.</text>
</comment>
<dbReference type="Proteomes" id="UP000274346">
    <property type="component" value="Chromosome"/>
</dbReference>
<dbReference type="AlphaFoldDB" id="A0A3P8M3E9"/>
<keyword evidence="4" id="KW-0574">Periplasm</keyword>
<dbReference type="InterPro" id="IPR016147">
    <property type="entry name" value="Pili_assmbl_chaperone_N"/>
</dbReference>
<dbReference type="Gene3D" id="2.60.40.10">
    <property type="entry name" value="Immunoglobulins"/>
    <property type="match status" value="2"/>
</dbReference>
<evidence type="ECO:0000256" key="2">
    <source>
        <dbReference type="ARBA" id="ARBA00007399"/>
    </source>
</evidence>
<accession>A0A3P8M3E9</accession>
<keyword evidence="3 6" id="KW-0732">Signal</keyword>
<dbReference type="InterPro" id="IPR008962">
    <property type="entry name" value="PapD-like_sf"/>
</dbReference>
<dbReference type="Pfam" id="PF02753">
    <property type="entry name" value="PapD_C"/>
    <property type="match status" value="1"/>
</dbReference>
<dbReference type="Pfam" id="PF00345">
    <property type="entry name" value="PapD_N"/>
    <property type="match status" value="1"/>
</dbReference>
<sequence>MYQMMIKAIIAFAMMLSGIAHAGIVIESTRYLYKEGAREISAQIDNKDEMPYLIKSWVEAPEGKGPAFMVTPPLFRLEMKQKNTVRIFSTGNISAPTDRESSYFFNIMAIPPSDDTYANNNTIQLAVRHRMRLIYRPKALAELSNNTEAGKIEWRKSGKRLTIKNPTPFFFYFRNVQIGASEYQSEIKFIEPFSSKDITLKDNGNATKVTWKIVNDYGGAGSLYSSKLP</sequence>
<protein>
    <submittedName>
        <fullName evidence="9">Chaperone protein fimC</fullName>
    </submittedName>
</protein>
<dbReference type="SUPFAM" id="SSF49584">
    <property type="entry name" value="Periplasmic chaperone C-domain"/>
    <property type="match status" value="1"/>
</dbReference>